<organism evidence="1 2">
    <name type="scientific">Jannaschia pohangensis</name>
    <dbReference type="NCBI Taxonomy" id="390807"/>
    <lineage>
        <taxon>Bacteria</taxon>
        <taxon>Pseudomonadati</taxon>
        <taxon>Pseudomonadota</taxon>
        <taxon>Alphaproteobacteria</taxon>
        <taxon>Rhodobacterales</taxon>
        <taxon>Roseobacteraceae</taxon>
        <taxon>Jannaschia</taxon>
    </lineage>
</organism>
<dbReference type="InterPro" id="IPR050275">
    <property type="entry name" value="PGM_Phosphatase"/>
</dbReference>
<dbReference type="STRING" id="390807.SAMN04488095_2636"/>
<dbReference type="CDD" id="cd07067">
    <property type="entry name" value="HP_PGM_like"/>
    <property type="match status" value="1"/>
</dbReference>
<evidence type="ECO:0000313" key="2">
    <source>
        <dbReference type="Proteomes" id="UP000199110"/>
    </source>
</evidence>
<proteinExistence type="predicted"/>
<dbReference type="EMBL" id="FORA01000003">
    <property type="protein sequence ID" value="SFJ36425.1"/>
    <property type="molecule type" value="Genomic_DNA"/>
</dbReference>
<dbReference type="InterPro" id="IPR013078">
    <property type="entry name" value="His_Pase_superF_clade-1"/>
</dbReference>
<dbReference type="PANTHER" id="PTHR48100:SF1">
    <property type="entry name" value="HISTIDINE PHOSPHATASE FAMILY PROTEIN-RELATED"/>
    <property type="match status" value="1"/>
</dbReference>
<dbReference type="RefSeq" id="WP_245749236.1">
    <property type="nucleotide sequence ID" value="NZ_FORA01000003.1"/>
</dbReference>
<keyword evidence="2" id="KW-1185">Reference proteome</keyword>
<name>A0A1I3QRB9_9RHOB</name>
<reference evidence="1 2" key="1">
    <citation type="submission" date="2016-10" db="EMBL/GenBank/DDBJ databases">
        <authorList>
            <person name="de Groot N.N."/>
        </authorList>
    </citation>
    <scope>NUCLEOTIDE SEQUENCE [LARGE SCALE GENOMIC DNA]</scope>
    <source>
        <strain evidence="1 2">DSM 19073</strain>
    </source>
</reference>
<dbReference type="InterPro" id="IPR029033">
    <property type="entry name" value="His_PPase_superfam"/>
</dbReference>
<protein>
    <submittedName>
        <fullName evidence="1">Broad specificity phosphatase PhoE</fullName>
    </submittedName>
</protein>
<dbReference type="GO" id="GO:0005737">
    <property type="term" value="C:cytoplasm"/>
    <property type="evidence" value="ECO:0007669"/>
    <property type="project" value="TreeGrafter"/>
</dbReference>
<dbReference type="PANTHER" id="PTHR48100">
    <property type="entry name" value="BROAD-SPECIFICITY PHOSPHATASE YOR283W-RELATED"/>
    <property type="match status" value="1"/>
</dbReference>
<sequence>MVRHAPTHAARMVGWTDLPADLSDAESLGSLHNSLPMAPIVSSDLARAVDTATAIAHGRPRLAHDSDLREFNYGDWEDQPFERIDSPALRAFFDAPGAIPAPGGESWDDVSARTCAAIDGLARGKDDLIVVTHMGVILTQWARATGLSPYRALAQKIDNLSVTRIDLAASGAVPIFANHHP</sequence>
<dbReference type="SUPFAM" id="SSF53254">
    <property type="entry name" value="Phosphoglycerate mutase-like"/>
    <property type="match status" value="1"/>
</dbReference>
<dbReference type="Gene3D" id="3.40.50.1240">
    <property type="entry name" value="Phosphoglycerate mutase-like"/>
    <property type="match status" value="1"/>
</dbReference>
<accession>A0A1I3QRB9</accession>
<dbReference type="Pfam" id="PF00300">
    <property type="entry name" value="His_Phos_1"/>
    <property type="match status" value="1"/>
</dbReference>
<dbReference type="GO" id="GO:0016791">
    <property type="term" value="F:phosphatase activity"/>
    <property type="evidence" value="ECO:0007669"/>
    <property type="project" value="TreeGrafter"/>
</dbReference>
<evidence type="ECO:0000313" key="1">
    <source>
        <dbReference type="EMBL" id="SFJ36425.1"/>
    </source>
</evidence>
<gene>
    <name evidence="1" type="ORF">SAMN04488095_2636</name>
</gene>
<dbReference type="AlphaFoldDB" id="A0A1I3QRB9"/>
<dbReference type="Proteomes" id="UP000199110">
    <property type="component" value="Unassembled WGS sequence"/>
</dbReference>